<proteinExistence type="predicted"/>
<keyword evidence="1" id="KW-0489">Methyltransferase</keyword>
<dbReference type="Proteomes" id="UP001223079">
    <property type="component" value="Unassembled WGS sequence"/>
</dbReference>
<dbReference type="GO" id="GO:0032259">
    <property type="term" value="P:methylation"/>
    <property type="evidence" value="ECO:0007669"/>
    <property type="project" value="UniProtKB-KW"/>
</dbReference>
<sequence length="224" mass="25081">MEIVSERLKKIASFVPTGTRLLDVGSDHAYLPLYLMAQDQISFAIAGEVVDGPYQSARRHVADSAYHHAIDVRLADGLSAMTEEDNIQTVVIAGMGGRLIARILEDGQNNLESVERLILQPNNSEDEVRAWLNSHGYALVAEQILSENGKVYEILVAEPGEQTLSDLELRFGPFLLQEKSDIFRARWRKEDEKLSQILANIPPEKSGERQFIIKQIDAIKEVLT</sequence>
<dbReference type="Gene3D" id="1.10.287.1890">
    <property type="match status" value="1"/>
</dbReference>
<dbReference type="Pfam" id="PF04816">
    <property type="entry name" value="TrmK"/>
    <property type="match status" value="1"/>
</dbReference>
<evidence type="ECO:0000313" key="2">
    <source>
        <dbReference type="Proteomes" id="UP001223079"/>
    </source>
</evidence>
<reference evidence="1 2" key="1">
    <citation type="submission" date="2023-07" db="EMBL/GenBank/DDBJ databases">
        <title>Genomic Encyclopedia of Type Strains, Phase IV (KMG-IV): sequencing the most valuable type-strain genomes for metagenomic binning, comparative biology and taxonomic classification.</title>
        <authorList>
            <person name="Goeker M."/>
        </authorList>
    </citation>
    <scope>NUCLEOTIDE SEQUENCE [LARGE SCALE GENOMIC DNA]</scope>
    <source>
        <strain evidence="1 2">DSM 105143</strain>
    </source>
</reference>
<protein>
    <submittedName>
        <fullName evidence="1">tRNA (Adenine22-N1)-methyltransferase</fullName>
        <ecNumber evidence="1">2.1.1.217</ecNumber>
    </submittedName>
</protein>
<accession>A0ABT9YRS4</accession>
<dbReference type="PANTHER" id="PTHR38451">
    <property type="entry name" value="TRNA (ADENINE(22)-N(1))-METHYLTRANSFERASE"/>
    <property type="match status" value="1"/>
</dbReference>
<dbReference type="GO" id="GO:0160105">
    <property type="term" value="F:tRNA (adenine(22)-N1)-methyltransferase activity"/>
    <property type="evidence" value="ECO:0007669"/>
    <property type="project" value="UniProtKB-EC"/>
</dbReference>
<dbReference type="SUPFAM" id="SSF53335">
    <property type="entry name" value="S-adenosyl-L-methionine-dependent methyltransferases"/>
    <property type="match status" value="1"/>
</dbReference>
<dbReference type="PANTHER" id="PTHR38451:SF1">
    <property type="entry name" value="TRNA (ADENINE(22)-N(1))-METHYLTRANSFERASE"/>
    <property type="match status" value="1"/>
</dbReference>
<keyword evidence="1" id="KW-0808">Transferase</keyword>
<gene>
    <name evidence="1" type="ORF">J2S23_001255</name>
</gene>
<dbReference type="Gene3D" id="3.40.50.150">
    <property type="entry name" value="Vaccinia Virus protein VP39"/>
    <property type="match status" value="1"/>
</dbReference>
<organism evidence="1 2">
    <name type="scientific">Streptococcus moroccensis</name>
    <dbReference type="NCBI Taxonomy" id="1451356"/>
    <lineage>
        <taxon>Bacteria</taxon>
        <taxon>Bacillati</taxon>
        <taxon>Bacillota</taxon>
        <taxon>Bacilli</taxon>
        <taxon>Lactobacillales</taxon>
        <taxon>Streptococcaceae</taxon>
        <taxon>Streptococcus</taxon>
    </lineage>
</organism>
<evidence type="ECO:0000313" key="1">
    <source>
        <dbReference type="EMBL" id="MDQ0222698.1"/>
    </source>
</evidence>
<dbReference type="EC" id="2.1.1.217" evidence="1"/>
<dbReference type="InterPro" id="IPR029063">
    <property type="entry name" value="SAM-dependent_MTases_sf"/>
</dbReference>
<dbReference type="PIRSF" id="PIRSF018637">
    <property type="entry name" value="TrmK"/>
    <property type="match status" value="1"/>
</dbReference>
<name>A0ABT9YRS4_9STRE</name>
<dbReference type="InterPro" id="IPR006901">
    <property type="entry name" value="TrmK"/>
</dbReference>
<dbReference type="EMBL" id="JAUSTM010000010">
    <property type="protein sequence ID" value="MDQ0222698.1"/>
    <property type="molecule type" value="Genomic_DNA"/>
</dbReference>
<keyword evidence="2" id="KW-1185">Reference proteome</keyword>
<comment type="caution">
    <text evidence="1">The sequence shown here is derived from an EMBL/GenBank/DDBJ whole genome shotgun (WGS) entry which is preliminary data.</text>
</comment>